<organism evidence="2 3">
    <name type="scientific">Corynebacterium gerontici</name>
    <dbReference type="NCBI Taxonomy" id="2079234"/>
    <lineage>
        <taxon>Bacteria</taxon>
        <taxon>Bacillati</taxon>
        <taxon>Actinomycetota</taxon>
        <taxon>Actinomycetes</taxon>
        <taxon>Mycobacteriales</taxon>
        <taxon>Corynebacteriaceae</taxon>
        <taxon>Corynebacterium</taxon>
    </lineage>
</organism>
<protein>
    <submittedName>
        <fullName evidence="2">Uncharacterized protein</fullName>
    </submittedName>
</protein>
<accession>A0A3G6J2Q6</accession>
<reference evidence="2 3" key="1">
    <citation type="submission" date="2018-11" db="EMBL/GenBank/DDBJ databases">
        <authorList>
            <person name="Kleinhagauer T."/>
            <person name="Glaeser S.P."/>
            <person name="Spergser J."/>
            <person name="Ruckert C."/>
            <person name="Kaempfer P."/>
            <person name="Busse H.-J."/>
        </authorList>
    </citation>
    <scope>NUCLEOTIDE SEQUENCE [LARGE SCALE GENOMIC DNA]</scope>
    <source>
        <strain evidence="2 3">W8</strain>
    </source>
</reference>
<sequence>MWAFHTDKPVSFNHTSVLFKLWNSPRSNYMKFSRASEGAIVIATVGPLPSSERPATWRGSAYLRQAEGVYSMQPHELRMIEVPKAASELAWDFDARTPPNSTFDLLDQNLVDECINRSRETSQRFRSLDDDKLLRSRSVLDAEDNPTLAGLYAAWLLSPRCVPLPFPLPSPSSSTPHKAHTECATWNR</sequence>
<dbReference type="EMBL" id="CP033897">
    <property type="protein sequence ID" value="AZA10384.1"/>
    <property type="molecule type" value="Genomic_DNA"/>
</dbReference>
<dbReference type="AlphaFoldDB" id="A0A3G6J2Q6"/>
<gene>
    <name evidence="2" type="ORF">CGERO_00230</name>
</gene>
<evidence type="ECO:0000313" key="2">
    <source>
        <dbReference type="EMBL" id="AZA10384.1"/>
    </source>
</evidence>
<dbReference type="KEGG" id="cgk:CGERO_00230"/>
<evidence type="ECO:0000256" key="1">
    <source>
        <dbReference type="SAM" id="MobiDB-lite"/>
    </source>
</evidence>
<proteinExistence type="predicted"/>
<keyword evidence="3" id="KW-1185">Reference proteome</keyword>
<evidence type="ECO:0000313" key="3">
    <source>
        <dbReference type="Proteomes" id="UP000271587"/>
    </source>
</evidence>
<name>A0A3G6J2Q6_9CORY</name>
<dbReference type="Proteomes" id="UP000271587">
    <property type="component" value="Chromosome"/>
</dbReference>
<feature type="region of interest" description="Disordered" evidence="1">
    <location>
        <begin position="168"/>
        <end position="188"/>
    </location>
</feature>